<feature type="compositionally biased region" description="Basic residues" evidence="1">
    <location>
        <begin position="1"/>
        <end position="11"/>
    </location>
</feature>
<dbReference type="InterPro" id="IPR055302">
    <property type="entry name" value="F-box_dom-containing"/>
</dbReference>
<reference evidence="3 4" key="2">
    <citation type="submission" date="2024-10" db="EMBL/GenBank/DDBJ databases">
        <authorList>
            <person name="Ryan C."/>
        </authorList>
    </citation>
    <scope>NUCLEOTIDE SEQUENCE [LARGE SCALE GENOMIC DNA]</scope>
</reference>
<dbReference type="Gene3D" id="3.80.10.10">
    <property type="entry name" value="Ribonuclease Inhibitor"/>
    <property type="match status" value="1"/>
</dbReference>
<dbReference type="InterPro" id="IPR006566">
    <property type="entry name" value="FBD"/>
</dbReference>
<dbReference type="InterPro" id="IPR036047">
    <property type="entry name" value="F-box-like_dom_sf"/>
</dbReference>
<evidence type="ECO:0000259" key="2">
    <source>
        <dbReference type="SMART" id="SM00579"/>
    </source>
</evidence>
<dbReference type="SUPFAM" id="SSF81383">
    <property type="entry name" value="F-box domain"/>
    <property type="match status" value="1"/>
</dbReference>
<evidence type="ECO:0000313" key="3">
    <source>
        <dbReference type="EMBL" id="CAL4958392.1"/>
    </source>
</evidence>
<accession>A0ABC8ZDK6</accession>
<evidence type="ECO:0000256" key="1">
    <source>
        <dbReference type="SAM" id="MobiDB-lite"/>
    </source>
</evidence>
<dbReference type="InterPro" id="IPR032675">
    <property type="entry name" value="LRR_dom_sf"/>
</dbReference>
<dbReference type="PANTHER" id="PTHR32141">
    <property type="match status" value="1"/>
</dbReference>
<sequence length="456" mass="51146">MDGSVPRKRQAIHGGGGGGGEASAAEGLDLISRLPDCILGTIVSLLGTEDGARTAALSRRWRPVWRSAPLNLDDGLRFFYSYDERIQVVSEILAAHRGPTRRLAFRSLRPNSSDASMYDAWFRLPQLDALQELVLHFPLVSGNHELPASALRFTSSLRVLDISYCNLPAAGWVPAFPCLTHLSLHQVGASEELLQGMISNSPRIEALMLDSNSGHRRLRLCLPRLRCLAVSVGWVQRREGEIELDDLVVEDAPSLERLLLHHVTYGPSVRIAGATKLNMLGYLGTGFPTIEIGKLIFKAMVPVKLADHFLNVRILALDMPEPNLKLAIDCLKCFPCLEKLHIEFSQPWMDWEGAGLYDPLTPIECLNRSLKTIELQPYEGRISHIEFAKFFIKRAKTLERMKFGRCTWCATKWIQDQHRKLDIENRASIGAQFSFEHQGGFLTFWFDGALSEDVCF</sequence>
<evidence type="ECO:0000313" key="4">
    <source>
        <dbReference type="Proteomes" id="UP001497457"/>
    </source>
</evidence>
<organism evidence="3 4">
    <name type="scientific">Urochloa decumbens</name>
    <dbReference type="NCBI Taxonomy" id="240449"/>
    <lineage>
        <taxon>Eukaryota</taxon>
        <taxon>Viridiplantae</taxon>
        <taxon>Streptophyta</taxon>
        <taxon>Embryophyta</taxon>
        <taxon>Tracheophyta</taxon>
        <taxon>Spermatophyta</taxon>
        <taxon>Magnoliopsida</taxon>
        <taxon>Liliopsida</taxon>
        <taxon>Poales</taxon>
        <taxon>Poaceae</taxon>
        <taxon>PACMAD clade</taxon>
        <taxon>Panicoideae</taxon>
        <taxon>Panicodae</taxon>
        <taxon>Paniceae</taxon>
        <taxon>Melinidinae</taxon>
        <taxon>Urochloa</taxon>
    </lineage>
</organism>
<feature type="domain" description="FBD" evidence="2">
    <location>
        <begin position="364"/>
        <end position="436"/>
    </location>
</feature>
<protein>
    <recommendedName>
        <fullName evidence="2">FBD domain-containing protein</fullName>
    </recommendedName>
</protein>
<dbReference type="InterPro" id="IPR055411">
    <property type="entry name" value="LRR_FXL15/At3g58940/PEG3-like"/>
</dbReference>
<dbReference type="SUPFAM" id="SSF52047">
    <property type="entry name" value="RNI-like"/>
    <property type="match status" value="1"/>
</dbReference>
<dbReference type="InterPro" id="IPR053781">
    <property type="entry name" value="F-box_AtFBL13-like"/>
</dbReference>
<dbReference type="Pfam" id="PF08387">
    <property type="entry name" value="FBD"/>
    <property type="match status" value="1"/>
</dbReference>
<dbReference type="SMART" id="SM00579">
    <property type="entry name" value="FBD"/>
    <property type="match status" value="1"/>
</dbReference>
<proteinExistence type="predicted"/>
<dbReference type="AlphaFoldDB" id="A0ABC8ZDK6"/>
<dbReference type="CDD" id="cd22160">
    <property type="entry name" value="F-box_AtFBL13-like"/>
    <property type="match status" value="1"/>
</dbReference>
<feature type="region of interest" description="Disordered" evidence="1">
    <location>
        <begin position="1"/>
        <end position="20"/>
    </location>
</feature>
<name>A0ABC8ZDK6_9POAL</name>
<gene>
    <name evidence="3" type="ORF">URODEC1_LOCUS43094</name>
</gene>
<dbReference type="Pfam" id="PF24758">
    <property type="entry name" value="LRR_At5g56370"/>
    <property type="match status" value="1"/>
</dbReference>
<dbReference type="EMBL" id="OZ075128">
    <property type="protein sequence ID" value="CAL4958392.1"/>
    <property type="molecule type" value="Genomic_DNA"/>
</dbReference>
<reference evidence="4" key="1">
    <citation type="submission" date="2024-06" db="EMBL/GenBank/DDBJ databases">
        <authorList>
            <person name="Ryan C."/>
        </authorList>
    </citation>
    <scope>NUCLEOTIDE SEQUENCE [LARGE SCALE GENOMIC DNA]</scope>
</reference>
<dbReference type="PANTHER" id="PTHR32141:SF136">
    <property type="entry name" value="OS07G0287000 PROTEIN"/>
    <property type="match status" value="1"/>
</dbReference>
<dbReference type="Proteomes" id="UP001497457">
    <property type="component" value="Chromosome 18b"/>
</dbReference>
<keyword evidence="4" id="KW-1185">Reference proteome</keyword>